<feature type="transmembrane region" description="Helical" evidence="7">
    <location>
        <begin position="198"/>
        <end position="228"/>
    </location>
</feature>
<evidence type="ECO:0000256" key="3">
    <source>
        <dbReference type="ARBA" id="ARBA00022475"/>
    </source>
</evidence>
<feature type="transmembrane region" description="Helical" evidence="7">
    <location>
        <begin position="157"/>
        <end position="177"/>
    </location>
</feature>
<dbReference type="PANTHER" id="PTHR30151">
    <property type="entry name" value="ALKANE SULFONATE ABC TRANSPORTER-RELATED, MEMBRANE SUBUNIT"/>
    <property type="match status" value="1"/>
</dbReference>
<evidence type="ECO:0000259" key="8">
    <source>
        <dbReference type="PROSITE" id="PS50928"/>
    </source>
</evidence>
<dbReference type="EMBL" id="JAHQCR010000030">
    <property type="protein sequence ID" value="MBU9721038.1"/>
    <property type="molecule type" value="Genomic_DNA"/>
</dbReference>
<dbReference type="PROSITE" id="PS50928">
    <property type="entry name" value="ABC_TM1"/>
    <property type="match status" value="1"/>
</dbReference>
<feature type="transmembrane region" description="Helical" evidence="7">
    <location>
        <begin position="39"/>
        <end position="58"/>
    </location>
</feature>
<reference evidence="9 10" key="1">
    <citation type="submission" date="2021-06" db="EMBL/GenBank/DDBJ databases">
        <title>Bacillus sp. RD4P76, an endophyte from a halophyte.</title>
        <authorList>
            <person name="Sun J.-Q."/>
        </authorList>
    </citation>
    <scope>NUCLEOTIDE SEQUENCE [LARGE SCALE GENOMIC DNA]</scope>
    <source>
        <strain evidence="9 10">JCM 17098</strain>
    </source>
</reference>
<comment type="similarity">
    <text evidence="7">Belongs to the binding-protein-dependent transport system permease family.</text>
</comment>
<evidence type="ECO:0000313" key="10">
    <source>
        <dbReference type="Proteomes" id="UP000790580"/>
    </source>
</evidence>
<protein>
    <submittedName>
        <fullName evidence="9">ABC transporter permease</fullName>
    </submittedName>
</protein>
<dbReference type="InterPro" id="IPR000515">
    <property type="entry name" value="MetI-like"/>
</dbReference>
<dbReference type="Gene3D" id="1.10.3720.10">
    <property type="entry name" value="MetI-like"/>
    <property type="match status" value="1"/>
</dbReference>
<dbReference type="SUPFAM" id="SSF161098">
    <property type="entry name" value="MetI-like"/>
    <property type="match status" value="1"/>
</dbReference>
<gene>
    <name evidence="9" type="ORF">KS407_06220</name>
</gene>
<feature type="transmembrane region" description="Helical" evidence="7">
    <location>
        <begin position="248"/>
        <end position="272"/>
    </location>
</feature>
<sequence>MLLLTNGSKRSGRSWSPLNDKNKELHQNYVKKLTREKRLIRLTQLSILIFFFVMWEVATARQWLDPLLFSSPSRVWDLFLTRIQDGSLFTHTSVTLFETILGFILGTVIGTVVAGILWWSPFLSKVLDPYLVILNSMPKVALGPILIVGLGPGFTSIVAMGALISVVITIIVVYNAFRGVDGNYLKVINSFGATKRQSFFSVILPASYPTIISTLKVNVGLAWVGVIVGEFLVSKQGLGYMIVYGFQVFNFTMVMLSLIIIAILATCMYQLVELLERKLIHKHSN</sequence>
<accession>A0ABS6JRC2</accession>
<proteinExistence type="inferred from homology"/>
<evidence type="ECO:0000256" key="7">
    <source>
        <dbReference type="RuleBase" id="RU363032"/>
    </source>
</evidence>
<name>A0ABS6JRC2_9BACI</name>
<evidence type="ECO:0000256" key="2">
    <source>
        <dbReference type="ARBA" id="ARBA00022448"/>
    </source>
</evidence>
<dbReference type="InterPro" id="IPR035906">
    <property type="entry name" value="MetI-like_sf"/>
</dbReference>
<comment type="subcellular location">
    <subcellularLocation>
        <location evidence="1 7">Cell membrane</location>
        <topology evidence="1 7">Multi-pass membrane protein</topology>
    </subcellularLocation>
</comment>
<evidence type="ECO:0000256" key="5">
    <source>
        <dbReference type="ARBA" id="ARBA00022989"/>
    </source>
</evidence>
<keyword evidence="10" id="KW-1185">Reference proteome</keyword>
<dbReference type="Proteomes" id="UP000790580">
    <property type="component" value="Unassembled WGS sequence"/>
</dbReference>
<feature type="transmembrane region" description="Helical" evidence="7">
    <location>
        <begin position="131"/>
        <end position="151"/>
    </location>
</feature>
<evidence type="ECO:0000313" key="9">
    <source>
        <dbReference type="EMBL" id="MBU9721038.1"/>
    </source>
</evidence>
<feature type="transmembrane region" description="Helical" evidence="7">
    <location>
        <begin position="100"/>
        <end position="119"/>
    </location>
</feature>
<organism evidence="9 10">
    <name type="scientific">Evansella alkalicola</name>
    <dbReference type="NCBI Taxonomy" id="745819"/>
    <lineage>
        <taxon>Bacteria</taxon>
        <taxon>Bacillati</taxon>
        <taxon>Bacillota</taxon>
        <taxon>Bacilli</taxon>
        <taxon>Bacillales</taxon>
        <taxon>Bacillaceae</taxon>
        <taxon>Evansella</taxon>
    </lineage>
</organism>
<feature type="domain" description="ABC transmembrane type-1" evidence="8">
    <location>
        <begin position="88"/>
        <end position="272"/>
    </location>
</feature>
<dbReference type="PANTHER" id="PTHR30151:SF19">
    <property type="entry name" value="ABC TRANSPORTER PERMEASE"/>
    <property type="match status" value="1"/>
</dbReference>
<evidence type="ECO:0000256" key="1">
    <source>
        <dbReference type="ARBA" id="ARBA00004651"/>
    </source>
</evidence>
<keyword evidence="5 7" id="KW-1133">Transmembrane helix</keyword>
<evidence type="ECO:0000256" key="4">
    <source>
        <dbReference type="ARBA" id="ARBA00022692"/>
    </source>
</evidence>
<keyword evidence="6 7" id="KW-0472">Membrane</keyword>
<evidence type="ECO:0000256" key="6">
    <source>
        <dbReference type="ARBA" id="ARBA00023136"/>
    </source>
</evidence>
<dbReference type="CDD" id="cd06261">
    <property type="entry name" value="TM_PBP2"/>
    <property type="match status" value="1"/>
</dbReference>
<dbReference type="Pfam" id="PF00528">
    <property type="entry name" value="BPD_transp_1"/>
    <property type="match status" value="1"/>
</dbReference>
<keyword evidence="2 7" id="KW-0813">Transport</keyword>
<keyword evidence="4 7" id="KW-0812">Transmembrane</keyword>
<comment type="caution">
    <text evidence="9">The sequence shown here is derived from an EMBL/GenBank/DDBJ whole genome shotgun (WGS) entry which is preliminary data.</text>
</comment>
<keyword evidence="3" id="KW-1003">Cell membrane</keyword>